<dbReference type="EC" id="2.4.1.-" evidence="4"/>
<dbReference type="PROSITE" id="PS00375">
    <property type="entry name" value="UDPGT"/>
    <property type="match status" value="1"/>
</dbReference>
<keyword evidence="3 6" id="KW-0328">Glycosyltransferase</keyword>
<dbReference type="InterPro" id="IPR035595">
    <property type="entry name" value="UDP_glycos_trans_CS"/>
</dbReference>
<proteinExistence type="inferred from homology"/>
<gene>
    <name evidence="7" type="ORF">HannXRQ_Chr11g0338031</name>
    <name evidence="6" type="ORF">HanXRQr2_Chr11g0485591</name>
</gene>
<evidence type="ECO:0000313" key="7">
    <source>
        <dbReference type="EMBL" id="OTG08116.1"/>
    </source>
</evidence>
<dbReference type="OrthoDB" id="5835829at2759"/>
<protein>
    <recommendedName>
        <fullName evidence="4">Glycosyltransferase</fullName>
        <ecNumber evidence="4">2.4.1.-</ecNumber>
    </recommendedName>
</protein>
<reference evidence="6 8" key="1">
    <citation type="journal article" date="2017" name="Nature">
        <title>The sunflower genome provides insights into oil metabolism, flowering and Asterid evolution.</title>
        <authorList>
            <person name="Badouin H."/>
            <person name="Gouzy J."/>
            <person name="Grassa C.J."/>
            <person name="Murat F."/>
            <person name="Staton S.E."/>
            <person name="Cottret L."/>
            <person name="Lelandais-Briere C."/>
            <person name="Owens G.L."/>
            <person name="Carrere S."/>
            <person name="Mayjonade B."/>
            <person name="Legrand L."/>
            <person name="Gill N."/>
            <person name="Kane N.C."/>
            <person name="Bowers J.E."/>
            <person name="Hubner S."/>
            <person name="Bellec A."/>
            <person name="Berard A."/>
            <person name="Berges H."/>
            <person name="Blanchet N."/>
            <person name="Boniface M.C."/>
            <person name="Brunel D."/>
            <person name="Catrice O."/>
            <person name="Chaidir N."/>
            <person name="Claudel C."/>
            <person name="Donnadieu C."/>
            <person name="Faraut T."/>
            <person name="Fievet G."/>
            <person name="Helmstetter N."/>
            <person name="King M."/>
            <person name="Knapp S.J."/>
            <person name="Lai Z."/>
            <person name="Le Paslier M.C."/>
            <person name="Lippi Y."/>
            <person name="Lorenzon L."/>
            <person name="Mandel J.R."/>
            <person name="Marage G."/>
            <person name="Marchand G."/>
            <person name="Marquand E."/>
            <person name="Bret-Mestries E."/>
            <person name="Morien E."/>
            <person name="Nambeesan S."/>
            <person name="Nguyen T."/>
            <person name="Pegot-Espagnet P."/>
            <person name="Pouilly N."/>
            <person name="Raftis F."/>
            <person name="Sallet E."/>
            <person name="Schiex T."/>
            <person name="Thomas J."/>
            <person name="Vandecasteele C."/>
            <person name="Vares D."/>
            <person name="Vear F."/>
            <person name="Vautrin S."/>
            <person name="Crespi M."/>
            <person name="Mangin B."/>
            <person name="Burke J.M."/>
            <person name="Salse J."/>
            <person name="Munos S."/>
            <person name="Vincourt P."/>
            <person name="Rieseberg L.H."/>
            <person name="Langlade N.B."/>
        </authorList>
    </citation>
    <scope>NUCLEOTIDE SEQUENCE [LARGE SCALE GENOMIC DNA]</scope>
    <source>
        <strain evidence="8">cv. SF193</strain>
        <tissue evidence="6">Leaves</tissue>
    </source>
</reference>
<accession>A0A251TC16</accession>
<evidence type="ECO:0000256" key="3">
    <source>
        <dbReference type="RuleBase" id="RU003718"/>
    </source>
</evidence>
<reference evidence="6" key="3">
    <citation type="submission" date="2020-06" db="EMBL/GenBank/DDBJ databases">
        <title>Helianthus annuus Genome sequencing and assembly Release 2.</title>
        <authorList>
            <person name="Gouzy J."/>
            <person name="Langlade N."/>
            <person name="Munos S."/>
        </authorList>
    </citation>
    <scope>NUCLEOTIDE SEQUENCE</scope>
    <source>
        <tissue evidence="6">Leaves</tissue>
    </source>
</reference>
<dbReference type="InterPro" id="IPR002213">
    <property type="entry name" value="UDP_glucos_trans"/>
</dbReference>
<evidence type="ECO:0000256" key="4">
    <source>
        <dbReference type="RuleBase" id="RU362057"/>
    </source>
</evidence>
<dbReference type="OMA" id="CVEPFCE"/>
<keyword evidence="8" id="KW-1185">Reference proteome</keyword>
<dbReference type="EMBL" id="MNCJ02000326">
    <property type="protein sequence ID" value="KAF5781599.1"/>
    <property type="molecule type" value="Genomic_DNA"/>
</dbReference>
<evidence type="ECO:0000313" key="8">
    <source>
        <dbReference type="Proteomes" id="UP000215914"/>
    </source>
</evidence>
<dbReference type="Gramene" id="mRNA:HanXRQr2_Chr11g0485591">
    <property type="protein sequence ID" value="mRNA:HanXRQr2_Chr11g0485591"/>
    <property type="gene ID" value="HanXRQr2_Chr11g0485591"/>
</dbReference>
<dbReference type="Proteomes" id="UP000215914">
    <property type="component" value="Chromosome 11"/>
</dbReference>
<dbReference type="SUPFAM" id="SSF53756">
    <property type="entry name" value="UDP-Glycosyltransferase/glycogen phosphorylase"/>
    <property type="match status" value="1"/>
</dbReference>
<evidence type="ECO:0000256" key="2">
    <source>
        <dbReference type="ARBA" id="ARBA00022679"/>
    </source>
</evidence>
<dbReference type="InParanoid" id="A0A251TC16"/>
<dbReference type="InterPro" id="IPR058980">
    <property type="entry name" value="Glyco_transf_N"/>
</dbReference>
<reference evidence="7" key="2">
    <citation type="submission" date="2017-02" db="EMBL/GenBank/DDBJ databases">
        <title>Sunflower complete genome.</title>
        <authorList>
            <person name="Langlade N."/>
            <person name="Munos S."/>
        </authorList>
    </citation>
    <scope>NUCLEOTIDE SEQUENCE [LARGE SCALE GENOMIC DNA]</scope>
    <source>
        <tissue evidence="7">Leaves</tissue>
    </source>
</reference>
<dbReference type="Gene3D" id="3.40.50.2000">
    <property type="entry name" value="Glycogen Phosphorylase B"/>
    <property type="match status" value="2"/>
</dbReference>
<name>A0A251TC16_HELAN</name>
<dbReference type="PANTHER" id="PTHR11926">
    <property type="entry name" value="GLUCOSYL/GLUCURONOSYL TRANSFERASES"/>
    <property type="match status" value="1"/>
</dbReference>
<dbReference type="GO" id="GO:0035251">
    <property type="term" value="F:UDP-glucosyltransferase activity"/>
    <property type="evidence" value="ECO:0000318"/>
    <property type="project" value="GO_Central"/>
</dbReference>
<evidence type="ECO:0000259" key="5">
    <source>
        <dbReference type="Pfam" id="PF26168"/>
    </source>
</evidence>
<dbReference type="EMBL" id="CM007900">
    <property type="protein sequence ID" value="OTG08116.1"/>
    <property type="molecule type" value="Genomic_DNA"/>
</dbReference>
<dbReference type="AlphaFoldDB" id="A0A251TC16"/>
<dbReference type="PANTHER" id="PTHR11926:SF1498">
    <property type="entry name" value="GLYCOSYLTRANSFERASE"/>
    <property type="match status" value="1"/>
</dbReference>
<dbReference type="FunCoup" id="A0A251TC16">
    <property type="interactions" value="396"/>
</dbReference>
<dbReference type="Pfam" id="PF00201">
    <property type="entry name" value="UDPGT"/>
    <property type="match status" value="1"/>
</dbReference>
<evidence type="ECO:0000313" key="6">
    <source>
        <dbReference type="EMBL" id="KAF5781599.1"/>
    </source>
</evidence>
<organism evidence="7 8">
    <name type="scientific">Helianthus annuus</name>
    <name type="common">Common sunflower</name>
    <dbReference type="NCBI Taxonomy" id="4232"/>
    <lineage>
        <taxon>Eukaryota</taxon>
        <taxon>Viridiplantae</taxon>
        <taxon>Streptophyta</taxon>
        <taxon>Embryophyta</taxon>
        <taxon>Tracheophyta</taxon>
        <taxon>Spermatophyta</taxon>
        <taxon>Magnoliopsida</taxon>
        <taxon>eudicotyledons</taxon>
        <taxon>Gunneridae</taxon>
        <taxon>Pentapetalae</taxon>
        <taxon>asterids</taxon>
        <taxon>campanulids</taxon>
        <taxon>Asterales</taxon>
        <taxon>Asteraceae</taxon>
        <taxon>Asteroideae</taxon>
        <taxon>Heliantheae alliance</taxon>
        <taxon>Heliantheae</taxon>
        <taxon>Helianthus</taxon>
    </lineage>
</organism>
<dbReference type="FunFam" id="3.40.50.2000:FF:000027">
    <property type="entry name" value="Glycosyltransferase"/>
    <property type="match status" value="1"/>
</dbReference>
<dbReference type="CDD" id="cd03784">
    <property type="entry name" value="GT1_Gtf-like"/>
    <property type="match status" value="1"/>
</dbReference>
<dbReference type="FunFam" id="3.40.50.2000:FF:000055">
    <property type="entry name" value="Glycosyltransferase"/>
    <property type="match status" value="1"/>
</dbReference>
<feature type="domain" description="Glycosyltransferase N-terminal" evidence="5">
    <location>
        <begin position="13"/>
        <end position="150"/>
    </location>
</feature>
<sequence>MGSNAELGKPHAICIPFPAQGHVNPMMKFAKLLHLKGFHISFVNTHFNHKRLLRSQGPSSLDGLPDFRFYSIPDGLPPSDADATQSIPDLFHSIPKHCVEPFCELITRLNGASDVPRVSCIVSDGAMTFTLKAAEKFGLPEVFFWTTSACGLLGYLRCRDLMQKGYTPLKDMSYVTNGYLETILDWIPGMNNIRLRDFPSFIRTTDINDILLNYLVTEAEALTRGSVVVLNTFDALEKDTVNLLTASMPRIFTVGPLNLMQQHVQDERVKQLGSSLWKEDVTCIHWLDTKDPGSVVFVNYGSITVLTKEQLIEFAWGLANSKKDFLWITRPDIVCGNEAVMPPEFLVETKGRGLIISWCPQEQVLKHPAIGVFLTHCGWNSTLESISSGVPLLCWPFFAEQQTNCRYSCVEWGIGMEIDTNVKREKVEAQVREMIEGEKGKLMKAKALELRRKAEEGVTIDGLSYLNFDKFITDVLSKI</sequence>
<dbReference type="Pfam" id="PF26168">
    <property type="entry name" value="Glyco_transf_N"/>
    <property type="match status" value="1"/>
</dbReference>
<comment type="similarity">
    <text evidence="1 3">Belongs to the UDP-glycosyltransferase family.</text>
</comment>
<evidence type="ECO:0000256" key="1">
    <source>
        <dbReference type="ARBA" id="ARBA00009995"/>
    </source>
</evidence>
<keyword evidence="2 3" id="KW-0808">Transferase</keyword>